<accession>A0A1H3SK84</accession>
<organism evidence="1 2">
    <name type="scientific">Delftia lacustris</name>
    <dbReference type="NCBI Taxonomy" id="558537"/>
    <lineage>
        <taxon>Bacteria</taxon>
        <taxon>Pseudomonadati</taxon>
        <taxon>Pseudomonadota</taxon>
        <taxon>Betaproteobacteria</taxon>
        <taxon>Burkholderiales</taxon>
        <taxon>Comamonadaceae</taxon>
        <taxon>Delftia</taxon>
    </lineage>
</organism>
<dbReference type="GeneID" id="94693753"/>
<gene>
    <name evidence="1" type="ORF">SAMN05421547_12123</name>
</gene>
<reference evidence="1 2" key="1">
    <citation type="submission" date="2016-10" db="EMBL/GenBank/DDBJ databases">
        <authorList>
            <person name="de Groot N.N."/>
        </authorList>
    </citation>
    <scope>NUCLEOTIDE SEQUENCE [LARGE SCALE GENOMIC DNA]</scope>
    <source>
        <strain evidence="1 2">LMG 24775</strain>
    </source>
</reference>
<proteinExistence type="predicted"/>
<name>A0A1H3SK84_9BURK</name>
<dbReference type="AlphaFoldDB" id="A0A1H3SK84"/>
<dbReference type="InterPro" id="IPR058040">
    <property type="entry name" value="BW3TFN"/>
</dbReference>
<protein>
    <submittedName>
        <fullName evidence="1">Uncharacterized protein</fullName>
    </submittedName>
</protein>
<dbReference type="EMBL" id="FNPE01000021">
    <property type="protein sequence ID" value="SDZ38406.1"/>
    <property type="molecule type" value="Genomic_DNA"/>
</dbReference>
<sequence length="161" mass="17633">MAVLQQAGRIALAKAVAAQTIHIAWGRGLPAWDAAPEPEPITANALVDEIGRRLVTEVRFARPDDNGEIELPSGARYSVSDTPTTFVYLRAAFGFDDAKGEDVREMGVFFGTQVATDVPPGQRWVLASQLTGKGELYTLERRPRILRSGSVRQVEEIILPF</sequence>
<evidence type="ECO:0000313" key="1">
    <source>
        <dbReference type="EMBL" id="SDZ38406.1"/>
    </source>
</evidence>
<dbReference type="RefSeq" id="WP_012204516.1">
    <property type="nucleotide sequence ID" value="NZ_AP025556.1"/>
</dbReference>
<evidence type="ECO:0000313" key="2">
    <source>
        <dbReference type="Proteomes" id="UP000183417"/>
    </source>
</evidence>
<dbReference type="Proteomes" id="UP000183417">
    <property type="component" value="Unassembled WGS sequence"/>
</dbReference>
<dbReference type="Pfam" id="PF25691">
    <property type="entry name" value="BW3TFN"/>
    <property type="match status" value="1"/>
</dbReference>